<dbReference type="PROSITE" id="PS51456">
    <property type="entry name" value="MYOSIN_MOTOR"/>
    <property type="match status" value="1"/>
</dbReference>
<evidence type="ECO:0000256" key="3">
    <source>
        <dbReference type="ARBA" id="ARBA00023123"/>
    </source>
</evidence>
<dbReference type="GO" id="GO:0016459">
    <property type="term" value="C:myosin complex"/>
    <property type="evidence" value="ECO:0007669"/>
    <property type="project" value="UniProtKB-KW"/>
</dbReference>
<evidence type="ECO:0000256" key="5">
    <source>
        <dbReference type="PROSITE-ProRule" id="PRU00782"/>
    </source>
</evidence>
<evidence type="ECO:0000259" key="6">
    <source>
        <dbReference type="PROSITE" id="PS51456"/>
    </source>
</evidence>
<keyword evidence="8" id="KW-1185">Reference proteome</keyword>
<protein>
    <submittedName>
        <fullName evidence="7">Unconventional myosin-VIIa</fullName>
    </submittedName>
</protein>
<proteinExistence type="inferred from homology"/>
<keyword evidence="2" id="KW-0067">ATP-binding</keyword>
<comment type="caution">
    <text evidence="7">The sequence shown here is derived from an EMBL/GenBank/DDBJ whole genome shotgun (WGS) entry which is preliminary data.</text>
</comment>
<evidence type="ECO:0000313" key="8">
    <source>
        <dbReference type="Proteomes" id="UP001174909"/>
    </source>
</evidence>
<dbReference type="PANTHER" id="PTHR22692:SF33">
    <property type="entry name" value="MYOSIN"/>
    <property type="match status" value="1"/>
</dbReference>
<dbReference type="InterPro" id="IPR057130">
    <property type="entry name" value="Myosin_VII_N"/>
</dbReference>
<dbReference type="SUPFAM" id="SSF52540">
    <property type="entry name" value="P-loop containing nucleoside triphosphate hydrolases"/>
    <property type="match status" value="1"/>
</dbReference>
<dbReference type="GO" id="GO:0003774">
    <property type="term" value="F:cytoskeletal motor activity"/>
    <property type="evidence" value="ECO:0007669"/>
    <property type="project" value="InterPro"/>
</dbReference>
<dbReference type="Gene3D" id="3.40.850.10">
    <property type="entry name" value="Kinesin motor domain"/>
    <property type="match status" value="1"/>
</dbReference>
<dbReference type="Proteomes" id="UP001174909">
    <property type="component" value="Unassembled WGS sequence"/>
</dbReference>
<keyword evidence="4" id="KW-0505">Motor protein</keyword>
<dbReference type="InterPro" id="IPR001609">
    <property type="entry name" value="Myosin_head_motor_dom-like"/>
</dbReference>
<dbReference type="InterPro" id="IPR036961">
    <property type="entry name" value="Kinesin_motor_dom_sf"/>
</dbReference>
<dbReference type="Pfam" id="PF24123">
    <property type="entry name" value="Myosin_VII_N"/>
    <property type="match status" value="1"/>
</dbReference>
<dbReference type="PANTHER" id="PTHR22692">
    <property type="entry name" value="MYOSIN VII, XV"/>
    <property type="match status" value="1"/>
</dbReference>
<feature type="domain" description="Myosin motor" evidence="6">
    <location>
        <begin position="65"/>
        <end position="92"/>
    </location>
</feature>
<reference evidence="7" key="1">
    <citation type="submission" date="2023-03" db="EMBL/GenBank/DDBJ databases">
        <authorList>
            <person name="Steffen K."/>
            <person name="Cardenas P."/>
        </authorList>
    </citation>
    <scope>NUCLEOTIDE SEQUENCE</scope>
</reference>
<dbReference type="GO" id="GO:0003779">
    <property type="term" value="F:actin binding"/>
    <property type="evidence" value="ECO:0007669"/>
    <property type="project" value="UniProtKB-KW"/>
</dbReference>
<keyword evidence="1" id="KW-0547">Nucleotide-binding</keyword>
<organism evidence="7 8">
    <name type="scientific">Geodia barretti</name>
    <name type="common">Barrett's horny sponge</name>
    <dbReference type="NCBI Taxonomy" id="519541"/>
    <lineage>
        <taxon>Eukaryota</taxon>
        <taxon>Metazoa</taxon>
        <taxon>Porifera</taxon>
        <taxon>Demospongiae</taxon>
        <taxon>Heteroscleromorpha</taxon>
        <taxon>Tetractinellida</taxon>
        <taxon>Astrophorina</taxon>
        <taxon>Geodiidae</taxon>
        <taxon>Geodia</taxon>
    </lineage>
</organism>
<name>A0AA35W1D2_GEOBA</name>
<evidence type="ECO:0000256" key="4">
    <source>
        <dbReference type="ARBA" id="ARBA00023175"/>
    </source>
</evidence>
<dbReference type="InterPro" id="IPR051567">
    <property type="entry name" value="Unconventional_Myosin_ATPase"/>
</dbReference>
<keyword evidence="5" id="KW-0009">Actin-binding</keyword>
<comment type="caution">
    <text evidence="5">Lacks conserved residue(s) required for the propagation of feature annotation.</text>
</comment>
<keyword evidence="3 5" id="KW-0518">Myosin</keyword>
<dbReference type="AlphaFoldDB" id="A0AA35W1D2"/>
<evidence type="ECO:0000313" key="7">
    <source>
        <dbReference type="EMBL" id="CAI7991471.1"/>
    </source>
</evidence>
<comment type="similarity">
    <text evidence="5">Belongs to the TRAFAC class myosin-kinesin ATPase superfamily. Myosin family.</text>
</comment>
<dbReference type="EMBL" id="CASHTH010000116">
    <property type="protein sequence ID" value="CAI7991471.1"/>
    <property type="molecule type" value="Genomic_DNA"/>
</dbReference>
<feature type="non-terminal residue" evidence="7">
    <location>
        <position position="92"/>
    </location>
</feature>
<dbReference type="InterPro" id="IPR027417">
    <property type="entry name" value="P-loop_NTPase"/>
</dbReference>
<accession>A0AA35W1D2</accession>
<evidence type="ECO:0000256" key="1">
    <source>
        <dbReference type="ARBA" id="ARBA00022741"/>
    </source>
</evidence>
<gene>
    <name evidence="7" type="ORF">GBAR_LOCUS759</name>
</gene>
<sequence>MVILRKGDHVWLDNTKGGEFEVPIGAVVKFSDAGELQVVDDEDEEHWVSSKNASKIRIMHPTSVQGVEDMIHLGDLHEAGILHNLLLRYKQK</sequence>
<dbReference type="GO" id="GO:0005524">
    <property type="term" value="F:ATP binding"/>
    <property type="evidence" value="ECO:0007669"/>
    <property type="project" value="UniProtKB-KW"/>
</dbReference>
<evidence type="ECO:0000256" key="2">
    <source>
        <dbReference type="ARBA" id="ARBA00022840"/>
    </source>
</evidence>